<evidence type="ECO:0000313" key="2">
    <source>
        <dbReference type="Proteomes" id="UP001420932"/>
    </source>
</evidence>
<proteinExistence type="predicted"/>
<reference evidence="1 2" key="1">
    <citation type="submission" date="2024-01" db="EMBL/GenBank/DDBJ databases">
        <title>Genome assemblies of Stephania.</title>
        <authorList>
            <person name="Yang L."/>
        </authorList>
    </citation>
    <scope>NUCLEOTIDE SEQUENCE [LARGE SCALE GENOMIC DNA]</scope>
    <source>
        <strain evidence="1">YNDBR</strain>
        <tissue evidence="1">Leaf</tissue>
    </source>
</reference>
<sequence>MRYVVCVHVRTADSNSSVKWNEEIRLSKAFLNCQSISGEMDVASLNKSEPEELYHEVPGIYEFSSSSSNTACEKLAFTLSLLPADFVPINPKSKSKKYKYPAFYDPYGPKPLPSDKIIQLAEPIATLPPEKRKLIGPALRERLRPCFD</sequence>
<gene>
    <name evidence="1" type="ORF">Syun_000661</name>
</gene>
<evidence type="ECO:0000313" key="1">
    <source>
        <dbReference type="EMBL" id="KAK9168521.1"/>
    </source>
</evidence>
<organism evidence="1 2">
    <name type="scientific">Stephania yunnanensis</name>
    <dbReference type="NCBI Taxonomy" id="152371"/>
    <lineage>
        <taxon>Eukaryota</taxon>
        <taxon>Viridiplantae</taxon>
        <taxon>Streptophyta</taxon>
        <taxon>Embryophyta</taxon>
        <taxon>Tracheophyta</taxon>
        <taxon>Spermatophyta</taxon>
        <taxon>Magnoliopsida</taxon>
        <taxon>Ranunculales</taxon>
        <taxon>Menispermaceae</taxon>
        <taxon>Menispermoideae</taxon>
        <taxon>Cissampelideae</taxon>
        <taxon>Stephania</taxon>
    </lineage>
</organism>
<dbReference type="EMBL" id="JBBNAF010000001">
    <property type="protein sequence ID" value="KAK9168521.1"/>
    <property type="molecule type" value="Genomic_DNA"/>
</dbReference>
<dbReference type="Proteomes" id="UP001420932">
    <property type="component" value="Unassembled WGS sequence"/>
</dbReference>
<keyword evidence="2" id="KW-1185">Reference proteome</keyword>
<dbReference type="AlphaFoldDB" id="A0AAP0QA45"/>
<name>A0AAP0QA45_9MAGN</name>
<accession>A0AAP0QA45</accession>
<protein>
    <submittedName>
        <fullName evidence="1">Uncharacterized protein</fullName>
    </submittedName>
</protein>
<comment type="caution">
    <text evidence="1">The sequence shown here is derived from an EMBL/GenBank/DDBJ whole genome shotgun (WGS) entry which is preliminary data.</text>
</comment>